<protein>
    <recommendedName>
        <fullName evidence="4">Phasin domain-containing protein</fullName>
    </recommendedName>
</protein>
<reference evidence="2 3" key="1">
    <citation type="submission" date="2024-03" db="EMBL/GenBank/DDBJ databases">
        <title>Novel species of the genus Variovorax.</title>
        <authorList>
            <person name="Liu Q."/>
            <person name="Xin Y.-H."/>
        </authorList>
    </citation>
    <scope>NUCLEOTIDE SEQUENCE [LARGE SCALE GENOMIC DNA]</scope>
    <source>
        <strain evidence="2 3">KACC 18901</strain>
    </source>
</reference>
<evidence type="ECO:0008006" key="4">
    <source>
        <dbReference type="Google" id="ProtNLM"/>
    </source>
</evidence>
<proteinExistence type="predicted"/>
<gene>
    <name evidence="2" type="ORF">WKW79_31690</name>
</gene>
<evidence type="ECO:0000313" key="3">
    <source>
        <dbReference type="Proteomes" id="UP001367030"/>
    </source>
</evidence>
<name>A0ABU8XH16_9BURK</name>
<dbReference type="EMBL" id="JBBKZS010000024">
    <property type="protein sequence ID" value="MEJ8859167.1"/>
    <property type="molecule type" value="Genomic_DNA"/>
</dbReference>
<feature type="region of interest" description="Disordered" evidence="1">
    <location>
        <begin position="74"/>
        <end position="96"/>
    </location>
</feature>
<comment type="caution">
    <text evidence="2">The sequence shown here is derived from an EMBL/GenBank/DDBJ whole genome shotgun (WGS) entry which is preliminary data.</text>
</comment>
<keyword evidence="3" id="KW-1185">Reference proteome</keyword>
<evidence type="ECO:0000313" key="2">
    <source>
        <dbReference type="EMBL" id="MEJ8859167.1"/>
    </source>
</evidence>
<dbReference type="Proteomes" id="UP001367030">
    <property type="component" value="Unassembled WGS sequence"/>
</dbReference>
<accession>A0ABU8XH16</accession>
<organism evidence="2 3">
    <name type="scientific">Variovorax robiniae</name>
    <dbReference type="NCBI Taxonomy" id="1836199"/>
    <lineage>
        <taxon>Bacteria</taxon>
        <taxon>Pseudomonadati</taxon>
        <taxon>Pseudomonadota</taxon>
        <taxon>Betaproteobacteria</taxon>
        <taxon>Burkholderiales</taxon>
        <taxon>Comamonadaceae</taxon>
        <taxon>Variovorax</taxon>
    </lineage>
</organism>
<sequence>MSKTVHSNPFNACGDLGEMIEQFTLPSVAMGSIQTLTQGGGLPYPIKQAELARETYEQAVAEMSELARRARKAQSDAMAEITERAQQSVEAPKRKT</sequence>
<evidence type="ECO:0000256" key="1">
    <source>
        <dbReference type="SAM" id="MobiDB-lite"/>
    </source>
</evidence>
<dbReference type="RefSeq" id="WP_340339207.1">
    <property type="nucleotide sequence ID" value="NZ_JBBKZS010000024.1"/>
</dbReference>